<dbReference type="InterPro" id="IPR036291">
    <property type="entry name" value="NAD(P)-bd_dom_sf"/>
</dbReference>
<organism evidence="1 2">
    <name type="scientific">Colletotrichum lupini</name>
    <dbReference type="NCBI Taxonomy" id="145971"/>
    <lineage>
        <taxon>Eukaryota</taxon>
        <taxon>Fungi</taxon>
        <taxon>Dikarya</taxon>
        <taxon>Ascomycota</taxon>
        <taxon>Pezizomycotina</taxon>
        <taxon>Sordariomycetes</taxon>
        <taxon>Hypocreomycetidae</taxon>
        <taxon>Glomerellales</taxon>
        <taxon>Glomerellaceae</taxon>
        <taxon>Colletotrichum</taxon>
        <taxon>Colletotrichum acutatum species complex</taxon>
    </lineage>
</organism>
<dbReference type="SUPFAM" id="SSF51735">
    <property type="entry name" value="NAD(P)-binding Rossmann-fold domains"/>
    <property type="match status" value="1"/>
</dbReference>
<sequence length="68" mass="7999">ANINYTGFEFSNSVIIFGVRPIRLLFTYFTILRGAFKIYIINYIKERLGLITFMKTILINFMNKNPIT</sequence>
<feature type="non-terminal residue" evidence="1">
    <location>
        <position position="1"/>
    </location>
</feature>
<accession>A0A9Q8SU11</accession>
<dbReference type="Gene3D" id="3.40.50.720">
    <property type="entry name" value="NAD(P)-binding Rossmann-like Domain"/>
    <property type="match status" value="1"/>
</dbReference>
<dbReference type="AlphaFoldDB" id="A0A9Q8SU11"/>
<name>A0A9Q8SU11_9PEZI</name>
<proteinExistence type="predicted"/>
<dbReference type="KEGG" id="clup:CLUP02_08035"/>
<gene>
    <name evidence="1" type="ORF">CLUP02_08035</name>
</gene>
<evidence type="ECO:0000313" key="1">
    <source>
        <dbReference type="EMBL" id="UQC82547.1"/>
    </source>
</evidence>
<evidence type="ECO:0000313" key="2">
    <source>
        <dbReference type="Proteomes" id="UP000830671"/>
    </source>
</evidence>
<keyword evidence="2" id="KW-1185">Reference proteome</keyword>
<reference evidence="1" key="1">
    <citation type="journal article" date="2021" name="Mol. Plant Microbe Interact.">
        <title>Complete Genome Sequence of the Plant-Pathogenic Fungus Colletotrichum lupini.</title>
        <authorList>
            <person name="Baroncelli R."/>
            <person name="Pensec F."/>
            <person name="Da Lio D."/>
            <person name="Boufleur T."/>
            <person name="Vicente I."/>
            <person name="Sarrocco S."/>
            <person name="Picot A."/>
            <person name="Baraldi E."/>
            <person name="Sukno S."/>
            <person name="Thon M."/>
            <person name="Le Floch G."/>
        </authorList>
    </citation>
    <scope>NUCLEOTIDE SEQUENCE</scope>
    <source>
        <strain evidence="1">IMI 504893</strain>
    </source>
</reference>
<dbReference type="Proteomes" id="UP000830671">
    <property type="component" value="Chromosome 4"/>
</dbReference>
<dbReference type="GeneID" id="73342037"/>
<protein>
    <submittedName>
        <fullName evidence="1">Alcohol dehydrogenase GroES-like domain-containing protein</fullName>
    </submittedName>
</protein>
<dbReference type="RefSeq" id="XP_049144170.1">
    <property type="nucleotide sequence ID" value="XM_049287027.1"/>
</dbReference>
<dbReference type="EMBL" id="CP019476">
    <property type="protein sequence ID" value="UQC82547.1"/>
    <property type="molecule type" value="Genomic_DNA"/>
</dbReference>